<evidence type="ECO:0000313" key="1">
    <source>
        <dbReference type="EMBL" id="QHT12473.1"/>
    </source>
</evidence>
<dbReference type="AlphaFoldDB" id="A0A6C0D7N5"/>
<proteinExistence type="predicted"/>
<sequence>MKQSYIEYMYPQYFKYTKWKGHIDDRFLDKSKKLKLVMNEHHSGFFCNFNRLIHYLMLFPNVVEIEFNVKSDINKHKPFIGDKVELFSVLFEYYKEPYIQADDILNISGNDFLGLPSADNAYHYYNEKRNKLNNYSDAFSKYIKLRPHTQNKLDLMVKEMKSECDMVVGVFIRSDALASEQPTRKMPTREQYMKAINDLDKSKKIKFFLRIDNYEDLEFYKSVLPNNYYTNIKRAETNKGDAPHSYTKEFKPLEELEDTYLDIALLSQCEVLIHCCSNMATASLFMNRNQKSICVSDPPKNEFLTKIFYK</sequence>
<dbReference type="EMBL" id="MN739546">
    <property type="protein sequence ID" value="QHT12473.1"/>
    <property type="molecule type" value="Genomic_DNA"/>
</dbReference>
<reference evidence="1" key="1">
    <citation type="journal article" date="2020" name="Nature">
        <title>Giant virus diversity and host interactions through global metagenomics.</title>
        <authorList>
            <person name="Schulz F."/>
            <person name="Roux S."/>
            <person name="Paez-Espino D."/>
            <person name="Jungbluth S."/>
            <person name="Walsh D.A."/>
            <person name="Denef V.J."/>
            <person name="McMahon K.D."/>
            <person name="Konstantinidis K.T."/>
            <person name="Eloe-Fadrosh E.A."/>
            <person name="Kyrpides N.C."/>
            <person name="Woyke T."/>
        </authorList>
    </citation>
    <scope>NUCLEOTIDE SEQUENCE</scope>
    <source>
        <strain evidence="1">GVMAG-M-3300023174-129</strain>
    </source>
</reference>
<protein>
    <submittedName>
        <fullName evidence="1">Uncharacterized protein</fullName>
    </submittedName>
</protein>
<organism evidence="1">
    <name type="scientific">viral metagenome</name>
    <dbReference type="NCBI Taxonomy" id="1070528"/>
    <lineage>
        <taxon>unclassified sequences</taxon>
        <taxon>metagenomes</taxon>
        <taxon>organismal metagenomes</taxon>
    </lineage>
</organism>
<dbReference type="Gene3D" id="3.40.50.11350">
    <property type="match status" value="1"/>
</dbReference>
<name>A0A6C0D7N5_9ZZZZ</name>
<accession>A0A6C0D7N5</accession>